<feature type="region of interest" description="Disordered" evidence="1">
    <location>
        <begin position="100"/>
        <end position="170"/>
    </location>
</feature>
<feature type="region of interest" description="Disordered" evidence="1">
    <location>
        <begin position="377"/>
        <end position="411"/>
    </location>
</feature>
<feature type="region of interest" description="Disordered" evidence="1">
    <location>
        <begin position="596"/>
        <end position="615"/>
    </location>
</feature>
<feature type="region of interest" description="Disordered" evidence="1">
    <location>
        <begin position="426"/>
        <end position="548"/>
    </location>
</feature>
<dbReference type="InParanoid" id="D7FZA9"/>
<feature type="compositionally biased region" description="Basic and acidic residues" evidence="1">
    <location>
        <begin position="400"/>
        <end position="411"/>
    </location>
</feature>
<dbReference type="EMBL" id="FN649760">
    <property type="protein sequence ID" value="CBJ32726.1"/>
    <property type="molecule type" value="Genomic_DNA"/>
</dbReference>
<dbReference type="STRING" id="2880.D7FZA9"/>
<feature type="compositionally biased region" description="Gly residues" evidence="1">
    <location>
        <begin position="460"/>
        <end position="483"/>
    </location>
</feature>
<gene>
    <name evidence="2" type="ORF">Esi_0359_0024</name>
</gene>
<accession>D7FZA9</accession>
<keyword evidence="3" id="KW-1185">Reference proteome</keyword>
<protein>
    <submittedName>
        <fullName evidence="2">Uncharacterized protein</fullName>
    </submittedName>
</protein>
<feature type="region of interest" description="Disordered" evidence="1">
    <location>
        <begin position="226"/>
        <end position="322"/>
    </location>
</feature>
<feature type="compositionally biased region" description="Gly residues" evidence="1">
    <location>
        <begin position="441"/>
        <end position="453"/>
    </location>
</feature>
<evidence type="ECO:0000313" key="3">
    <source>
        <dbReference type="Proteomes" id="UP000002630"/>
    </source>
</evidence>
<feature type="compositionally biased region" description="Polar residues" evidence="1">
    <location>
        <begin position="133"/>
        <end position="147"/>
    </location>
</feature>
<feature type="compositionally biased region" description="Gly residues" evidence="1">
    <location>
        <begin position="490"/>
        <end position="503"/>
    </location>
</feature>
<dbReference type="Proteomes" id="UP000002630">
    <property type="component" value="Unassembled WGS sequence"/>
</dbReference>
<sequence length="628" mass="67010">MLYMDPDGGGGGHGGMEAIRALAEGFGIDLPMGREVDVDTAFIEGATKRMALHDPDAGHWSLRVFMTNKEQDGVRVGSESDVVDYVEERINLSLAELAINHDGDDPTSTGDDVTTGDDVKPPNIDIGCDTEFSDSTTAPPSLSSSRGDVTPDLIPEPSSPTSSRASWASHPWDDDEYWGDDQIYLDHNSFFAEEVCLFPSVWGEWTRGPEEVCLFPSVWSDWTRTQPRKRCRVRGSGGRRTTTKRNKKRRCPRRRRERRRRRALRRKRLARRARSGGRRRRLPTSFRGGGNSGDEGDQGTGEETVRAATQAAEQESRQCPTVTPEIRSIPHLRPVWLTRVETVHSNVLGGQVKSLPVDQIRGAHLRLQSRLRNCRCLPSHPSPVPVRRKSSRAPPGPPCRDPRSEFENRAWMKDTKRAAMRVAQLSRGDGLASGGKRKAGHGGGGSGKRPAGGGKRKAGRGGGGGGKRPAGGGKRPAGGGGPDGDAKRPAGGGGGNVGGGDGGDVGDGDGGDDGGDGGDGGVTPVDVGDGDGTCSDGGGSGGVKGAADVRQAQLRQRRAEGTTRVDSTELGRWLTEPFLPCMEAFIQQNRKIADERAKDHEGTAPTTPKRPVGVGTLADLANPLFSSV</sequence>
<name>D7FZA9_ECTSI</name>
<proteinExistence type="predicted"/>
<evidence type="ECO:0000313" key="2">
    <source>
        <dbReference type="EMBL" id="CBJ32726.1"/>
    </source>
</evidence>
<feature type="compositionally biased region" description="Acidic residues" evidence="1">
    <location>
        <begin position="504"/>
        <end position="516"/>
    </location>
</feature>
<feature type="compositionally biased region" description="Polar residues" evidence="1">
    <location>
        <begin position="311"/>
        <end position="321"/>
    </location>
</feature>
<organism evidence="2 3">
    <name type="scientific">Ectocarpus siliculosus</name>
    <name type="common">Brown alga</name>
    <name type="synonym">Conferva siliculosa</name>
    <dbReference type="NCBI Taxonomy" id="2880"/>
    <lineage>
        <taxon>Eukaryota</taxon>
        <taxon>Sar</taxon>
        <taxon>Stramenopiles</taxon>
        <taxon>Ochrophyta</taxon>
        <taxon>PX clade</taxon>
        <taxon>Phaeophyceae</taxon>
        <taxon>Ectocarpales</taxon>
        <taxon>Ectocarpaceae</taxon>
        <taxon>Ectocarpus</taxon>
    </lineage>
</organism>
<evidence type="ECO:0000256" key="1">
    <source>
        <dbReference type="SAM" id="MobiDB-lite"/>
    </source>
</evidence>
<feature type="compositionally biased region" description="Gly residues" evidence="1">
    <location>
        <begin position="535"/>
        <end position="544"/>
    </location>
</feature>
<dbReference type="AlphaFoldDB" id="D7FZA9"/>
<feature type="compositionally biased region" description="Basic residues" evidence="1">
    <location>
        <begin position="241"/>
        <end position="282"/>
    </location>
</feature>
<reference evidence="2 3" key="1">
    <citation type="journal article" date="2010" name="Nature">
        <title>The Ectocarpus genome and the independent evolution of multicellularity in brown algae.</title>
        <authorList>
            <person name="Cock J.M."/>
            <person name="Sterck L."/>
            <person name="Rouze P."/>
            <person name="Scornet D."/>
            <person name="Allen A.E."/>
            <person name="Amoutzias G."/>
            <person name="Anthouard V."/>
            <person name="Artiguenave F."/>
            <person name="Aury J.M."/>
            <person name="Badger J.H."/>
            <person name="Beszteri B."/>
            <person name="Billiau K."/>
            <person name="Bonnet E."/>
            <person name="Bothwell J.H."/>
            <person name="Bowler C."/>
            <person name="Boyen C."/>
            <person name="Brownlee C."/>
            <person name="Carrano C.J."/>
            <person name="Charrier B."/>
            <person name="Cho G.Y."/>
            <person name="Coelho S.M."/>
            <person name="Collen J."/>
            <person name="Corre E."/>
            <person name="Da Silva C."/>
            <person name="Delage L."/>
            <person name="Delaroque N."/>
            <person name="Dittami S.M."/>
            <person name="Doulbeau S."/>
            <person name="Elias M."/>
            <person name="Farnham G."/>
            <person name="Gachon C.M."/>
            <person name="Gschloessl B."/>
            <person name="Heesch S."/>
            <person name="Jabbari K."/>
            <person name="Jubin C."/>
            <person name="Kawai H."/>
            <person name="Kimura K."/>
            <person name="Kloareg B."/>
            <person name="Kupper F.C."/>
            <person name="Lang D."/>
            <person name="Le Bail A."/>
            <person name="Leblanc C."/>
            <person name="Lerouge P."/>
            <person name="Lohr M."/>
            <person name="Lopez P.J."/>
            <person name="Martens C."/>
            <person name="Maumus F."/>
            <person name="Michel G."/>
            <person name="Miranda-Saavedra D."/>
            <person name="Morales J."/>
            <person name="Moreau H."/>
            <person name="Motomura T."/>
            <person name="Nagasato C."/>
            <person name="Napoli C.A."/>
            <person name="Nelson D.R."/>
            <person name="Nyvall-Collen P."/>
            <person name="Peters A.F."/>
            <person name="Pommier C."/>
            <person name="Potin P."/>
            <person name="Poulain J."/>
            <person name="Quesneville H."/>
            <person name="Read B."/>
            <person name="Rensing S.A."/>
            <person name="Ritter A."/>
            <person name="Rousvoal S."/>
            <person name="Samanta M."/>
            <person name="Samson G."/>
            <person name="Schroeder D.C."/>
            <person name="Segurens B."/>
            <person name="Strittmatter M."/>
            <person name="Tonon T."/>
            <person name="Tregear J.W."/>
            <person name="Valentin K."/>
            <person name="von Dassow P."/>
            <person name="Yamagishi T."/>
            <person name="Van de Peer Y."/>
            <person name="Wincker P."/>
        </authorList>
    </citation>
    <scope>NUCLEOTIDE SEQUENCE [LARGE SCALE GENOMIC DNA]</scope>
    <source>
        <strain evidence="3">Ec32 / CCAP1310/4</strain>
    </source>
</reference>
<feature type="compositionally biased region" description="Low complexity" evidence="1">
    <location>
        <begin position="159"/>
        <end position="169"/>
    </location>
</feature>